<evidence type="ECO:0000313" key="2">
    <source>
        <dbReference type="EMBL" id="UPQ83121.1"/>
    </source>
</evidence>
<feature type="compositionally biased region" description="Low complexity" evidence="1">
    <location>
        <begin position="108"/>
        <end position="128"/>
    </location>
</feature>
<sequence>MLSAVTLASWLAASGALPVAARLELAAESSDRLALRLCFSSPETHHLSYRMEVRTIGQAGTSRSQQSGELTSGPAVQCPVSNRLGYAADTRVEATLEWSIDGQPQPPLQQHYPPAKPAGTAPAEPATPSLELPQDDAELMARMGQERPPGTAL</sequence>
<evidence type="ECO:0000256" key="1">
    <source>
        <dbReference type="SAM" id="MobiDB-lite"/>
    </source>
</evidence>
<name>A0ABY4KQH9_9PSED</name>
<feature type="region of interest" description="Disordered" evidence="1">
    <location>
        <begin position="100"/>
        <end position="153"/>
    </location>
</feature>
<dbReference type="InterPro" id="IPR053722">
    <property type="entry name" value="Curli_assembly_CsgC/AgfC"/>
</dbReference>
<reference evidence="2 3" key="1">
    <citation type="submission" date="2022-04" db="EMBL/GenBank/DDBJ databases">
        <title>Pseudomonas knackmussii B09-2.</title>
        <authorList>
            <person name="Deng Y."/>
        </authorList>
    </citation>
    <scope>NUCLEOTIDE SEQUENCE [LARGE SCALE GENOMIC DNA]</scope>
    <source>
        <strain evidence="2 3">B09-2</strain>
    </source>
</reference>
<accession>A0ABY4KQH9</accession>
<proteinExistence type="predicted"/>
<evidence type="ECO:0000313" key="3">
    <source>
        <dbReference type="Proteomes" id="UP000831189"/>
    </source>
</evidence>
<protein>
    <recommendedName>
        <fullName evidence="4">Secreted protein</fullName>
    </recommendedName>
</protein>
<dbReference type="Proteomes" id="UP000831189">
    <property type="component" value="Chromosome"/>
</dbReference>
<evidence type="ECO:0008006" key="4">
    <source>
        <dbReference type="Google" id="ProtNLM"/>
    </source>
</evidence>
<keyword evidence="3" id="KW-1185">Reference proteome</keyword>
<dbReference type="EMBL" id="CP096208">
    <property type="protein sequence ID" value="UPQ83121.1"/>
    <property type="molecule type" value="Genomic_DNA"/>
</dbReference>
<organism evidence="2 3">
    <name type="scientific">Pseudomonas knackmussii</name>
    <dbReference type="NCBI Taxonomy" id="65741"/>
    <lineage>
        <taxon>Bacteria</taxon>
        <taxon>Pseudomonadati</taxon>
        <taxon>Pseudomonadota</taxon>
        <taxon>Gammaproteobacteria</taxon>
        <taxon>Pseudomonadales</taxon>
        <taxon>Pseudomonadaceae</taxon>
        <taxon>Pseudomonas</taxon>
    </lineage>
</organism>
<gene>
    <name evidence="2" type="ORF">M0M42_01520</name>
</gene>
<dbReference type="Gene3D" id="2.60.40.2420">
    <property type="match status" value="1"/>
</dbReference>